<dbReference type="AlphaFoldDB" id="A0A9P4ND64"/>
<protein>
    <submittedName>
        <fullName evidence="2">Uncharacterized protein</fullName>
    </submittedName>
</protein>
<keyword evidence="1" id="KW-0472">Membrane</keyword>
<feature type="transmembrane region" description="Helical" evidence="1">
    <location>
        <begin position="202"/>
        <end position="226"/>
    </location>
</feature>
<evidence type="ECO:0000313" key="3">
    <source>
        <dbReference type="Proteomes" id="UP000800093"/>
    </source>
</evidence>
<keyword evidence="3" id="KW-1185">Reference proteome</keyword>
<proteinExistence type="predicted"/>
<name>A0A9P4ND64_9PLEO</name>
<feature type="transmembrane region" description="Helical" evidence="1">
    <location>
        <begin position="164"/>
        <end position="182"/>
    </location>
</feature>
<feature type="transmembrane region" description="Helical" evidence="1">
    <location>
        <begin position="608"/>
        <end position="631"/>
    </location>
</feature>
<keyword evidence="1" id="KW-0812">Transmembrane</keyword>
<organism evidence="2 3">
    <name type="scientific">Lojkania enalia</name>
    <dbReference type="NCBI Taxonomy" id="147567"/>
    <lineage>
        <taxon>Eukaryota</taxon>
        <taxon>Fungi</taxon>
        <taxon>Dikarya</taxon>
        <taxon>Ascomycota</taxon>
        <taxon>Pezizomycotina</taxon>
        <taxon>Dothideomycetes</taxon>
        <taxon>Pleosporomycetidae</taxon>
        <taxon>Pleosporales</taxon>
        <taxon>Pleosporales incertae sedis</taxon>
        <taxon>Lojkania</taxon>
    </lineage>
</organism>
<accession>A0A9P4ND64</accession>
<dbReference type="EMBL" id="ML986578">
    <property type="protein sequence ID" value="KAF2271038.1"/>
    <property type="molecule type" value="Genomic_DNA"/>
</dbReference>
<dbReference type="OrthoDB" id="5342924at2759"/>
<gene>
    <name evidence="2" type="ORF">CC78DRAFT_573414</name>
</gene>
<reference evidence="3" key="1">
    <citation type="journal article" date="2020" name="Stud. Mycol.">
        <title>101 Dothideomycetes genomes: A test case for predicting lifestyles and emergence of pathogens.</title>
        <authorList>
            <person name="Haridas S."/>
            <person name="Albert R."/>
            <person name="Binder M."/>
            <person name="Bloem J."/>
            <person name="LaButti K."/>
            <person name="Salamov A."/>
            <person name="Andreopoulos B."/>
            <person name="Baker S."/>
            <person name="Barry K."/>
            <person name="Bills G."/>
            <person name="Bluhm B."/>
            <person name="Cannon C."/>
            <person name="Castanera R."/>
            <person name="Culley D."/>
            <person name="Daum C."/>
            <person name="Ezra D."/>
            <person name="Gonzalez J."/>
            <person name="Henrissat B."/>
            <person name="Kuo A."/>
            <person name="Liang C."/>
            <person name="Lipzen A."/>
            <person name="Lutzoni F."/>
            <person name="Magnuson J."/>
            <person name="Mondo S."/>
            <person name="Nolan M."/>
            <person name="Ohm R."/>
            <person name="Pangilinan J."/>
            <person name="Park H.-J."/>
            <person name="Ramirez L."/>
            <person name="Alfaro M."/>
            <person name="Sun H."/>
            <person name="Tritt A."/>
            <person name="Yoshinaga Y."/>
            <person name="Zwiers L.-H."/>
            <person name="Turgeon B."/>
            <person name="Goodwin S."/>
            <person name="Spatafora J."/>
            <person name="Crous P."/>
            <person name="Grigoriev I."/>
        </authorList>
    </citation>
    <scope>NUCLEOTIDE SEQUENCE [LARGE SCALE GENOMIC DNA]</scope>
    <source>
        <strain evidence="3">CBS 304.66</strain>
    </source>
</reference>
<sequence>MWIVEKFTKRPRKRRVGALVSRSVELTMGAIDNESRDILLEQHPKSATTSKTRMFRQRLQSLLRSIKLTLLAHILVIRLDTERAKVAVHRNRGMVFFHSLLHVPPLLGAVTLITLNSTSFFYTYGPYDSTGLQFVAKIHELLMQASISAILLDLIRHLAFTSHLPFGFLFAPTHTSTVSYLWSLDYWSSVSASAISWRLRLVTGLFAFFTIALAALVGPSSAVLMIPRLITSAKGFGTTTLLLERSPSATFPLALTSGSNFTLQITSLSITPQLGSLQNLDWDLVVQEKLTYTVYPPFSSKTTVLLEESASEFPKGGVFMPGSELAARLIMQYFRDINFGSNLEILSHTDAVIYSVEASHVAVSVRCNSQFSLEPNDTTTKLQLPNYDGTGTVDFGSPADLMDNYERPGRYKTHWALAPADSKFSLVAFIYSYTKEARSSTSSNIDVHTCGVRATWEPARYELRGASDMRTVQSIPLHPDQPWQASQISMSMDWVHQLHDELNYIMDTEGGLVALKPFKDFAVTDPADHVVTPLEVYLAAIVAKAVASTYNITWEVPYLCIGPNATFTDCQNGETCPLELDIASTSCDNLKTELHVSGYGYGITSTPIILSLLVVFLYCTLVLGYLLTVLIRGTTSAALDSPAELVALALQSRHPQHLGNTSTGIEAMATFRAPVGIRVNTEERLELVFKDDSRPGGSFLTKVEANKAY</sequence>
<keyword evidence="1" id="KW-1133">Transmembrane helix</keyword>
<comment type="caution">
    <text evidence="2">The sequence shown here is derived from an EMBL/GenBank/DDBJ whole genome shotgun (WGS) entry which is preliminary data.</text>
</comment>
<evidence type="ECO:0000256" key="1">
    <source>
        <dbReference type="SAM" id="Phobius"/>
    </source>
</evidence>
<dbReference type="Proteomes" id="UP000800093">
    <property type="component" value="Unassembled WGS sequence"/>
</dbReference>
<evidence type="ECO:0000313" key="2">
    <source>
        <dbReference type="EMBL" id="KAF2271038.1"/>
    </source>
</evidence>
<feature type="transmembrane region" description="Helical" evidence="1">
    <location>
        <begin position="100"/>
        <end position="122"/>
    </location>
</feature>